<dbReference type="InterPro" id="IPR035969">
    <property type="entry name" value="Rab-GAP_TBC_sf"/>
</dbReference>
<dbReference type="EMBL" id="CAFZ01000056">
    <property type="protein sequence ID" value="CCA69491.1"/>
    <property type="molecule type" value="Genomic_DNA"/>
</dbReference>
<sequence>MPLDSHPLSAEEVVSASRKLRSRPPKPNDDDPPRPVTSYFTLKSQSDERAASSLHQVTASDTSDMNATVKPPLRRPKSNPFGPTFATGPISPVPSDESVHRRTSSAHPFASTSRHSSYQVDHNRHLSTPGITPRAQPIPLVSESSFLSDEAASLILSTMWHEITEDEVFSTMARLTKVAGAAHPPEHIYGAALRLLSAKLHDKPKDAVAKNSVEGALQITGASSPTVDETRQSQKQTALKTIDGPQLDMSDSLTEAIAEAFTPLGLPSSVVLTSPIESTNANDDTRSIASSRINDKDTPDRASIRSRVSTRSKESRHRPMSTLGEWMGGWWRDKNKSDGSLGVENSTRERSISPEGDETERDQKRQKGSNPKSALSPLATSNAPQYITGTSSDGKKQTRRKLSIVVSPSSGPDRSPTTGRFQPLPTPVLPPVIATQIHTPPEQPTPSVHGSYKSTEAPALPSGPHPYHIRAISYATRVMTGDPSSVLLDSGINTSAFIAERAHDLVANLKYDKGFVLREDRGVQRSTPQRPSTATSEVSSPALAVVHIESTESRETIVSNLTKTLNSSTLAGIGRRTSSKAFAAPLFAPFAARPSATSEPPKTTTTSSVVPPPGPAINPTRKLGTVELDSIIPVEAKPPTLYLSRQYSSSIAVPGFKPSAFPSAPSRFANKLKQPAQLQTDRFGFIYDACVYDVNLLAQAREFHNSAPACLTGVRIADREVESEDEEWWPSYEGELPPSKKKQLKIMSEPCSCQDGILPQQEGEDISPPAETKPSDLSAAPQDPPNRREDVVPNHVCITTVRVLLTELTTVHDEKQRQQQVEWDALVRKAKRRIKESTSKQGTAQAVLAQASSGAAALLGLSRPPEEADPEHQEESWTAGLGLAHISTSKEDKKEFDRMIRAGIPLTYRAKVWYESSGALENHEPGTFRDLWLEAEKLQRQTKEGVAKHLTMEEIEKDVTRTMPLNIFFGGDGQGVDKLRAVLGAYSL</sequence>
<dbReference type="PROSITE" id="PS50086">
    <property type="entry name" value="TBC_RABGAP"/>
    <property type="match status" value="1"/>
</dbReference>
<feature type="region of interest" description="Disordered" evidence="1">
    <location>
        <begin position="276"/>
        <end position="464"/>
    </location>
</feature>
<dbReference type="PANTHER" id="PTHR47219:SF20">
    <property type="entry name" value="TBC1 DOMAIN FAMILY MEMBER 2B"/>
    <property type="match status" value="1"/>
</dbReference>
<dbReference type="OrthoDB" id="294251at2759"/>
<name>G4TDU4_SERID</name>
<dbReference type="InterPro" id="IPR050302">
    <property type="entry name" value="Rab_GAP_TBC_domain"/>
</dbReference>
<feature type="compositionally biased region" description="Polar residues" evidence="1">
    <location>
        <begin position="406"/>
        <end position="420"/>
    </location>
</feature>
<feature type="compositionally biased region" description="Polar residues" evidence="1">
    <location>
        <begin position="524"/>
        <end position="539"/>
    </location>
</feature>
<dbReference type="GO" id="GO:0005096">
    <property type="term" value="F:GTPase activator activity"/>
    <property type="evidence" value="ECO:0007669"/>
    <property type="project" value="TreeGrafter"/>
</dbReference>
<dbReference type="Gene3D" id="1.10.8.270">
    <property type="entry name" value="putative rabgap domain of human tbc1 domain family member 14 like domains"/>
    <property type="match status" value="1"/>
</dbReference>
<dbReference type="OMA" id="WHEITED"/>
<dbReference type="PANTHER" id="PTHR47219">
    <property type="entry name" value="RAB GTPASE-ACTIVATING PROTEIN 1-LIKE"/>
    <property type="match status" value="1"/>
</dbReference>
<feature type="compositionally biased region" description="Polar residues" evidence="1">
    <location>
        <begin position="445"/>
        <end position="454"/>
    </location>
</feature>
<proteinExistence type="predicted"/>
<feature type="region of interest" description="Disordered" evidence="1">
    <location>
        <begin position="757"/>
        <end position="793"/>
    </location>
</feature>
<reference evidence="3 4" key="1">
    <citation type="journal article" date="2011" name="PLoS Pathog.">
        <title>Endophytic Life Strategies Decoded by Genome and Transcriptome Analyses of the Mutualistic Root Symbiont Piriformospora indica.</title>
        <authorList>
            <person name="Zuccaro A."/>
            <person name="Lahrmann U."/>
            <person name="Guldener U."/>
            <person name="Langen G."/>
            <person name="Pfiffi S."/>
            <person name="Biedenkopf D."/>
            <person name="Wong P."/>
            <person name="Samans B."/>
            <person name="Grimm C."/>
            <person name="Basiewicz M."/>
            <person name="Murat C."/>
            <person name="Martin F."/>
            <person name="Kogel K.H."/>
        </authorList>
    </citation>
    <scope>NUCLEOTIDE SEQUENCE [LARGE SCALE GENOMIC DNA]</scope>
    <source>
        <strain evidence="3 4">DSM 11827</strain>
    </source>
</reference>
<keyword evidence="4" id="KW-1185">Reference proteome</keyword>
<dbReference type="HOGENOM" id="CLU_003165_0_0_1"/>
<feature type="compositionally biased region" description="Polar residues" evidence="1">
    <location>
        <begin position="53"/>
        <end position="66"/>
    </location>
</feature>
<evidence type="ECO:0000259" key="2">
    <source>
        <dbReference type="PROSITE" id="PS50086"/>
    </source>
</evidence>
<dbReference type="Pfam" id="PF00566">
    <property type="entry name" value="RabGAP-TBC"/>
    <property type="match status" value="1"/>
</dbReference>
<accession>G4TDU4</accession>
<feature type="region of interest" description="Disordered" evidence="1">
    <location>
        <begin position="593"/>
        <end position="620"/>
    </location>
</feature>
<feature type="compositionally biased region" description="Polar residues" evidence="1">
    <location>
        <begin position="276"/>
        <end position="292"/>
    </location>
</feature>
<dbReference type="Proteomes" id="UP000007148">
    <property type="component" value="Unassembled WGS sequence"/>
</dbReference>
<feature type="region of interest" description="Disordered" evidence="1">
    <location>
        <begin position="1"/>
        <end position="120"/>
    </location>
</feature>
<dbReference type="InParanoid" id="G4TDU4"/>
<dbReference type="SUPFAM" id="SSF47923">
    <property type="entry name" value="Ypt/Rab-GAP domain of gyp1p"/>
    <property type="match status" value="1"/>
</dbReference>
<protein>
    <submittedName>
        <fullName evidence="3">Related to GTPase activating rab protein-Laccaria bicolor</fullName>
    </submittedName>
</protein>
<feature type="compositionally biased region" description="Polar residues" evidence="1">
    <location>
        <begin position="368"/>
        <end position="392"/>
    </location>
</feature>
<evidence type="ECO:0000256" key="1">
    <source>
        <dbReference type="SAM" id="MobiDB-lite"/>
    </source>
</evidence>
<dbReference type="InterPro" id="IPR000195">
    <property type="entry name" value="Rab-GAP-TBC_dom"/>
</dbReference>
<feature type="domain" description="Rab-GAP TBC" evidence="2">
    <location>
        <begin position="903"/>
        <end position="988"/>
    </location>
</feature>
<feature type="compositionally biased region" description="Polar residues" evidence="1">
    <location>
        <begin position="110"/>
        <end position="120"/>
    </location>
</feature>
<organism evidence="3 4">
    <name type="scientific">Serendipita indica (strain DSM 11827)</name>
    <name type="common">Root endophyte fungus</name>
    <name type="synonym">Piriformospora indica</name>
    <dbReference type="NCBI Taxonomy" id="1109443"/>
    <lineage>
        <taxon>Eukaryota</taxon>
        <taxon>Fungi</taxon>
        <taxon>Dikarya</taxon>
        <taxon>Basidiomycota</taxon>
        <taxon>Agaricomycotina</taxon>
        <taxon>Agaricomycetes</taxon>
        <taxon>Sebacinales</taxon>
        <taxon>Serendipitaceae</taxon>
        <taxon>Serendipita</taxon>
    </lineage>
</organism>
<feature type="compositionally biased region" description="Basic residues" evidence="1">
    <location>
        <begin position="308"/>
        <end position="319"/>
    </location>
</feature>
<comment type="caution">
    <text evidence="3">The sequence shown here is derived from an EMBL/GenBank/DDBJ whole genome shotgun (WGS) entry which is preliminary data.</text>
</comment>
<dbReference type="STRING" id="1109443.G4TDU4"/>
<evidence type="ECO:0000313" key="4">
    <source>
        <dbReference type="Proteomes" id="UP000007148"/>
    </source>
</evidence>
<evidence type="ECO:0000313" key="3">
    <source>
        <dbReference type="EMBL" id="CCA69491.1"/>
    </source>
</evidence>
<dbReference type="GO" id="GO:0031267">
    <property type="term" value="F:small GTPase binding"/>
    <property type="evidence" value="ECO:0007669"/>
    <property type="project" value="TreeGrafter"/>
</dbReference>
<feature type="compositionally biased region" description="Basic and acidic residues" evidence="1">
    <location>
        <begin position="293"/>
        <end position="303"/>
    </location>
</feature>
<dbReference type="eggNOG" id="KOG2058">
    <property type="taxonomic scope" value="Eukaryota"/>
</dbReference>
<gene>
    <name evidence="3" type="ORF">PIIN_03391</name>
</gene>
<dbReference type="AlphaFoldDB" id="G4TDU4"/>
<feature type="region of interest" description="Disordered" evidence="1">
    <location>
        <begin position="522"/>
        <end position="541"/>
    </location>
</feature>
<feature type="compositionally biased region" description="Low complexity" evidence="1">
    <location>
        <begin position="593"/>
        <end position="609"/>
    </location>
</feature>